<evidence type="ECO:0000313" key="4">
    <source>
        <dbReference type="Proteomes" id="UP000594800"/>
    </source>
</evidence>
<sequence length="216" mass="22891">MLTRLILLALLTVSPAAADTFTGPATVIDGDTIRMGEHRIRLSGFDAPERDQHCGTTACGAVAAEELRKHVADQPITCVPDGTRHGNRIIATCHTPDGQTLGDWMVSEGYAVDDARYAPNYAPQTAAARAADKGLWPHGLASGRAWRIGAVDTADINPAECAIKGNISANGRIYHVPGESRSYGATRIDLSRGERWFCSVAEAEAAGWRAPGAPTS</sequence>
<dbReference type="InterPro" id="IPR016071">
    <property type="entry name" value="Staphylococal_nuclease_OB-fold"/>
</dbReference>
<dbReference type="PROSITE" id="PS50830">
    <property type="entry name" value="TNASE_3"/>
    <property type="match status" value="1"/>
</dbReference>
<accession>A0A7S9QC02</accession>
<dbReference type="SMART" id="SM00318">
    <property type="entry name" value="SNc"/>
    <property type="match status" value="1"/>
</dbReference>
<gene>
    <name evidence="3" type="ORF">I0K15_13830</name>
</gene>
<dbReference type="AlphaFoldDB" id="A0A7S9QC02"/>
<feature type="domain" description="TNase-like" evidence="2">
    <location>
        <begin position="27"/>
        <end position="138"/>
    </location>
</feature>
<dbReference type="RefSeq" id="WP_196102093.1">
    <property type="nucleotide sequence ID" value="NZ_CP064942.1"/>
</dbReference>
<evidence type="ECO:0000313" key="3">
    <source>
        <dbReference type="EMBL" id="QPH52882.1"/>
    </source>
</evidence>
<dbReference type="SUPFAM" id="SSF50199">
    <property type="entry name" value="Staphylococcal nuclease"/>
    <property type="match status" value="1"/>
</dbReference>
<keyword evidence="4" id="KW-1185">Reference proteome</keyword>
<dbReference type="KEGG" id="poz:I0K15_13830"/>
<dbReference type="Pfam" id="PF00565">
    <property type="entry name" value="SNase"/>
    <property type="match status" value="1"/>
</dbReference>
<evidence type="ECO:0000256" key="1">
    <source>
        <dbReference type="SAM" id="SignalP"/>
    </source>
</evidence>
<dbReference type="InterPro" id="IPR035437">
    <property type="entry name" value="SNase_OB-fold_sf"/>
</dbReference>
<dbReference type="EMBL" id="CP064942">
    <property type="protein sequence ID" value="QPH52882.1"/>
    <property type="molecule type" value="Genomic_DNA"/>
</dbReference>
<dbReference type="Gene3D" id="2.40.50.90">
    <property type="match status" value="1"/>
</dbReference>
<keyword evidence="1" id="KW-0732">Signal</keyword>
<feature type="chain" id="PRO_5032519166" evidence="1">
    <location>
        <begin position="19"/>
        <end position="216"/>
    </location>
</feature>
<name>A0A7S9QC02_9RHOB</name>
<feature type="signal peptide" evidence="1">
    <location>
        <begin position="1"/>
        <end position="18"/>
    </location>
</feature>
<evidence type="ECO:0000259" key="2">
    <source>
        <dbReference type="PROSITE" id="PS50830"/>
    </source>
</evidence>
<dbReference type="Proteomes" id="UP000594800">
    <property type="component" value="Chromosome"/>
</dbReference>
<organism evidence="3 4">
    <name type="scientific">Pontivivens ytuae</name>
    <dbReference type="NCBI Taxonomy" id="2789856"/>
    <lineage>
        <taxon>Bacteria</taxon>
        <taxon>Pseudomonadati</taxon>
        <taxon>Pseudomonadota</taxon>
        <taxon>Alphaproteobacteria</taxon>
        <taxon>Rhodobacterales</taxon>
        <taxon>Paracoccaceae</taxon>
        <taxon>Pontivivens</taxon>
    </lineage>
</organism>
<proteinExistence type="predicted"/>
<protein>
    <submittedName>
        <fullName evidence="3">Thermonuclease family protein</fullName>
    </submittedName>
</protein>
<reference evidence="3 4" key="1">
    <citation type="submission" date="2020-11" db="EMBL/GenBank/DDBJ databases">
        <title>Description of Pontivivens ytuae sp. nov. isolated from deep sea sediment of Mariana Trench.</title>
        <authorList>
            <person name="Wang Z."/>
            <person name="Sun Q.-L."/>
            <person name="Xu X.-D."/>
            <person name="Tang Y.-Z."/>
            <person name="Zhang J."/>
        </authorList>
    </citation>
    <scope>NUCLEOTIDE SEQUENCE [LARGE SCALE GENOMIC DNA]</scope>
    <source>
        <strain evidence="3 4">MT2928</strain>
    </source>
</reference>